<dbReference type="InterPro" id="IPR004939">
    <property type="entry name" value="APC_su10/DOC_dom"/>
</dbReference>
<dbReference type="InterPro" id="IPR008979">
    <property type="entry name" value="Galactose-bd-like_sf"/>
</dbReference>
<evidence type="ECO:0000256" key="4">
    <source>
        <dbReference type="ARBA" id="ARBA00022786"/>
    </source>
</evidence>
<feature type="region of interest" description="Disordered" evidence="6">
    <location>
        <begin position="128"/>
        <end position="160"/>
    </location>
</feature>
<feature type="compositionally biased region" description="Acidic residues" evidence="6">
    <location>
        <begin position="64"/>
        <end position="97"/>
    </location>
</feature>
<evidence type="ECO:0000313" key="9">
    <source>
        <dbReference type="Proteomes" id="UP000178912"/>
    </source>
</evidence>
<gene>
    <name evidence="8" type="ORF">RAG0_05115</name>
</gene>
<dbReference type="Pfam" id="PF03256">
    <property type="entry name" value="ANAPC10"/>
    <property type="match status" value="1"/>
</dbReference>
<evidence type="ECO:0000256" key="1">
    <source>
        <dbReference type="ARBA" id="ARBA00006762"/>
    </source>
</evidence>
<dbReference type="EMBL" id="FJUX01000022">
    <property type="protein sequence ID" value="CZS95503.1"/>
    <property type="molecule type" value="Genomic_DNA"/>
</dbReference>
<proteinExistence type="inferred from homology"/>
<feature type="domain" description="DOC" evidence="7">
    <location>
        <begin position="182"/>
        <end position="370"/>
    </location>
</feature>
<evidence type="ECO:0000256" key="2">
    <source>
        <dbReference type="ARBA" id="ARBA00022618"/>
    </source>
</evidence>
<dbReference type="GO" id="GO:0070979">
    <property type="term" value="P:protein K11-linked ubiquitination"/>
    <property type="evidence" value="ECO:0007669"/>
    <property type="project" value="TreeGrafter"/>
</dbReference>
<organism evidence="8 9">
    <name type="scientific">Rhynchosporium agropyri</name>
    <dbReference type="NCBI Taxonomy" id="914238"/>
    <lineage>
        <taxon>Eukaryota</taxon>
        <taxon>Fungi</taxon>
        <taxon>Dikarya</taxon>
        <taxon>Ascomycota</taxon>
        <taxon>Pezizomycotina</taxon>
        <taxon>Leotiomycetes</taxon>
        <taxon>Helotiales</taxon>
        <taxon>Ploettnerulaceae</taxon>
        <taxon>Rhynchosporium</taxon>
    </lineage>
</organism>
<sequence>MAPRSPTPRSGSFIPSFRLRPQWSSRNGTPSAPTPVVNPRLDLTRAEEDDDTELQLHGQQLEGGNEESEVEEEGLEGEENEDDGGEEEGEEEDEEDTSATTYNLKPSEASFKMYGSRTRVRLERALTLGDETQLPSPPLDGPSQPGSQARTPSSSNSSIADELAIEPNTIRMDFQEAKELANRIIQKVPMEIDSLFEPAALGLKEIGNLASWTVSSCKPGCGVDALRDDDTGLFWQSDGPQPHHLNIHFSRLVSILSIRIFLDFEADESYTPTRITLLAGTGYHDLIPFAALNFEQPKGWLDVPLDHVGGGPDGKTLRTFLVQVRIVENHQNGKDTHVRGLKIYARDDRARAGLGGLLGDENMEMKAFGKAQGPGMERSWLVEPDWMGEPELR</sequence>
<keyword evidence="3" id="KW-0498">Mitosis</keyword>
<reference evidence="9" key="1">
    <citation type="submission" date="2016-03" db="EMBL/GenBank/DDBJ databases">
        <authorList>
            <person name="Guldener U."/>
        </authorList>
    </citation>
    <scope>NUCLEOTIDE SEQUENCE [LARGE SCALE GENOMIC DNA]</scope>
    <source>
        <strain evidence="9">04CH-RAC-A.6.1</strain>
    </source>
</reference>
<evidence type="ECO:0000259" key="7">
    <source>
        <dbReference type="PROSITE" id="PS51284"/>
    </source>
</evidence>
<feature type="region of interest" description="Disordered" evidence="6">
    <location>
        <begin position="1"/>
        <end position="110"/>
    </location>
</feature>
<dbReference type="InterPro" id="IPR016901">
    <property type="entry name" value="APC10/Doc1"/>
</dbReference>
<evidence type="ECO:0000256" key="3">
    <source>
        <dbReference type="ARBA" id="ARBA00022776"/>
    </source>
</evidence>
<protein>
    <recommendedName>
        <fullName evidence="7">DOC domain-containing protein</fullName>
    </recommendedName>
</protein>
<dbReference type="PANTHER" id="PTHR12936:SF0">
    <property type="entry name" value="ANAPHASE-PROMOTING COMPLEX SUBUNIT 10"/>
    <property type="match status" value="1"/>
</dbReference>
<keyword evidence="5" id="KW-0131">Cell cycle</keyword>
<keyword evidence="9" id="KW-1185">Reference proteome</keyword>
<feature type="compositionally biased region" description="Polar residues" evidence="6">
    <location>
        <begin position="22"/>
        <end position="31"/>
    </location>
</feature>
<dbReference type="GO" id="GO:0031145">
    <property type="term" value="P:anaphase-promoting complex-dependent catabolic process"/>
    <property type="evidence" value="ECO:0007669"/>
    <property type="project" value="InterPro"/>
</dbReference>
<dbReference type="AlphaFoldDB" id="A0A1E1KBS7"/>
<dbReference type="SMART" id="SM01337">
    <property type="entry name" value="APC10"/>
    <property type="match status" value="1"/>
</dbReference>
<dbReference type="GO" id="GO:0051301">
    <property type="term" value="P:cell division"/>
    <property type="evidence" value="ECO:0007669"/>
    <property type="project" value="UniProtKB-KW"/>
</dbReference>
<dbReference type="Proteomes" id="UP000178912">
    <property type="component" value="Unassembled WGS sequence"/>
</dbReference>
<keyword evidence="2" id="KW-0132">Cell division</keyword>
<comment type="similarity">
    <text evidence="1">Belongs to the APC10 family.</text>
</comment>
<accession>A0A1E1KBS7</accession>
<dbReference type="Gene3D" id="2.60.120.260">
    <property type="entry name" value="Galactose-binding domain-like"/>
    <property type="match status" value="1"/>
</dbReference>
<feature type="compositionally biased region" description="Polar residues" evidence="6">
    <location>
        <begin position="144"/>
        <end position="159"/>
    </location>
</feature>
<evidence type="ECO:0000256" key="6">
    <source>
        <dbReference type="SAM" id="MobiDB-lite"/>
    </source>
</evidence>
<evidence type="ECO:0000313" key="8">
    <source>
        <dbReference type="EMBL" id="CZS95503.1"/>
    </source>
</evidence>
<dbReference type="GO" id="GO:0005680">
    <property type="term" value="C:anaphase-promoting complex"/>
    <property type="evidence" value="ECO:0007669"/>
    <property type="project" value="InterPro"/>
</dbReference>
<dbReference type="PANTHER" id="PTHR12936">
    <property type="entry name" value="ANAPHASE-PROMOTING COMPLEX 10"/>
    <property type="match status" value="1"/>
</dbReference>
<dbReference type="CDD" id="cd08366">
    <property type="entry name" value="APC10"/>
    <property type="match status" value="1"/>
</dbReference>
<evidence type="ECO:0000256" key="5">
    <source>
        <dbReference type="ARBA" id="ARBA00023306"/>
    </source>
</evidence>
<dbReference type="OrthoDB" id="24948at2759"/>
<name>A0A1E1KBS7_9HELO</name>
<keyword evidence="4" id="KW-0833">Ubl conjugation pathway</keyword>
<dbReference type="SUPFAM" id="SSF49785">
    <property type="entry name" value="Galactose-binding domain-like"/>
    <property type="match status" value="1"/>
</dbReference>
<dbReference type="PROSITE" id="PS51284">
    <property type="entry name" value="DOC"/>
    <property type="match status" value="1"/>
</dbReference>